<dbReference type="InterPro" id="IPR000182">
    <property type="entry name" value="GNAT_dom"/>
</dbReference>
<dbReference type="PANTHER" id="PTHR43877">
    <property type="entry name" value="AMINOALKYLPHOSPHONATE N-ACETYLTRANSFERASE-RELATED-RELATED"/>
    <property type="match status" value="1"/>
</dbReference>
<name>E6VXD6_PSEA9</name>
<keyword evidence="1 4" id="KW-0808">Transferase</keyword>
<sequence length="163" mass="18782" precursor="true">MSIPPYTRPATQNDVFVMEQIMRDAFAQSYATFMPEQYVREWYDGNMAERTVRTSLSRAGVAEIMGRVVGFVMYSDNTITELWVDPIYQRQGVGRALIHWIESEFRAMGFPTITLYCYEANPDALEFFGKLRFRRASSFDSRNVPGGPVKVYTMLKMVTKLKG</sequence>
<evidence type="ECO:0000313" key="5">
    <source>
        <dbReference type="Proteomes" id="UP000002191"/>
    </source>
</evidence>
<dbReference type="GO" id="GO:0016747">
    <property type="term" value="F:acyltransferase activity, transferring groups other than amino-acyl groups"/>
    <property type="evidence" value="ECO:0007669"/>
    <property type="project" value="InterPro"/>
</dbReference>
<evidence type="ECO:0000256" key="1">
    <source>
        <dbReference type="ARBA" id="ARBA00022679"/>
    </source>
</evidence>
<dbReference type="PROSITE" id="PS51186">
    <property type="entry name" value="GNAT"/>
    <property type="match status" value="1"/>
</dbReference>
<dbReference type="Proteomes" id="UP000002191">
    <property type="component" value="Chromosome"/>
</dbReference>
<evidence type="ECO:0000256" key="2">
    <source>
        <dbReference type="ARBA" id="ARBA00023315"/>
    </source>
</evidence>
<dbReference type="Pfam" id="PF00583">
    <property type="entry name" value="Acetyltransf_1"/>
    <property type="match status" value="1"/>
</dbReference>
<dbReference type="InterPro" id="IPR050832">
    <property type="entry name" value="Bact_Acetyltransf"/>
</dbReference>
<dbReference type="CDD" id="cd04301">
    <property type="entry name" value="NAT_SF"/>
    <property type="match status" value="1"/>
</dbReference>
<dbReference type="InterPro" id="IPR016181">
    <property type="entry name" value="Acyl_CoA_acyltransferase"/>
</dbReference>
<protein>
    <submittedName>
        <fullName evidence="4">GCN5-related N-acetyltransferase</fullName>
    </submittedName>
</protein>
<dbReference type="STRING" id="643562.Daes_2756"/>
<keyword evidence="5" id="KW-1185">Reference proteome</keyword>
<feature type="domain" description="N-acetyltransferase" evidence="3">
    <location>
        <begin position="5"/>
        <end position="159"/>
    </location>
</feature>
<dbReference type="eggNOG" id="COG0456">
    <property type="taxonomic scope" value="Bacteria"/>
</dbReference>
<reference evidence="5" key="1">
    <citation type="submission" date="2010-12" db="EMBL/GenBank/DDBJ databases">
        <title>Complete sequence of Desulfovibrio aespoeensis Aspo-2.</title>
        <authorList>
            <consortium name="US DOE Joint Genome Institute"/>
            <person name="Lucas S."/>
            <person name="Copeland A."/>
            <person name="Lapidus A."/>
            <person name="Cheng J.-F."/>
            <person name="Goodwin L."/>
            <person name="Pitluck S."/>
            <person name="Chertkov O."/>
            <person name="Misra M."/>
            <person name="Detter J.C."/>
            <person name="Han C."/>
            <person name="Tapia R."/>
            <person name="Land M."/>
            <person name="Hauser L."/>
            <person name="Kyrpides N."/>
            <person name="Ivanova N."/>
            <person name="Ovchinnikova G."/>
            <person name="Pedersen K."/>
            <person name="Jagevall S."/>
            <person name="Hazen T."/>
            <person name="Woyke T."/>
        </authorList>
    </citation>
    <scope>NUCLEOTIDE SEQUENCE [LARGE SCALE GENOMIC DNA]</scope>
    <source>
        <strain evidence="5">ATCC 700646 / DSM 10631 / Aspo-2</strain>
    </source>
</reference>
<dbReference type="AlphaFoldDB" id="E6VXD6"/>
<evidence type="ECO:0000313" key="4">
    <source>
        <dbReference type="EMBL" id="ADU63752.1"/>
    </source>
</evidence>
<accession>E6VXD6</accession>
<dbReference type="RefSeq" id="WP_013515658.1">
    <property type="nucleotide sequence ID" value="NC_014844.1"/>
</dbReference>
<dbReference type="Gene3D" id="3.40.630.30">
    <property type="match status" value="1"/>
</dbReference>
<keyword evidence="2" id="KW-0012">Acyltransferase</keyword>
<evidence type="ECO:0000259" key="3">
    <source>
        <dbReference type="PROSITE" id="PS51186"/>
    </source>
</evidence>
<dbReference type="HOGENOM" id="CLU_137734_0_0_7"/>
<organism evidence="4 5">
    <name type="scientific">Pseudodesulfovibrio aespoeensis (strain ATCC 700646 / DSM 10631 / Aspo-2)</name>
    <name type="common">Desulfovibrio aespoeensis</name>
    <dbReference type="NCBI Taxonomy" id="643562"/>
    <lineage>
        <taxon>Bacteria</taxon>
        <taxon>Pseudomonadati</taxon>
        <taxon>Thermodesulfobacteriota</taxon>
        <taxon>Desulfovibrionia</taxon>
        <taxon>Desulfovibrionales</taxon>
        <taxon>Desulfovibrionaceae</taxon>
    </lineage>
</organism>
<dbReference type="SUPFAM" id="SSF55729">
    <property type="entry name" value="Acyl-CoA N-acyltransferases (Nat)"/>
    <property type="match status" value="1"/>
</dbReference>
<proteinExistence type="predicted"/>
<reference evidence="4 5" key="2">
    <citation type="journal article" date="2014" name="Genome Announc.">
        <title>Complete Genome Sequence of the Subsurface, Mesophilic Sulfate-Reducing Bacterium Desulfovibrio aespoeensis Aspo-2.</title>
        <authorList>
            <person name="Pedersen K."/>
            <person name="Bengtsson A."/>
            <person name="Edlund J."/>
            <person name="Rabe L."/>
            <person name="Hazen T."/>
            <person name="Chakraborty R."/>
            <person name="Goodwin L."/>
            <person name="Shapiro N."/>
        </authorList>
    </citation>
    <scope>NUCLEOTIDE SEQUENCE [LARGE SCALE GENOMIC DNA]</scope>
    <source>
        <strain evidence="5">ATCC 700646 / DSM 10631 / Aspo-2</strain>
    </source>
</reference>
<gene>
    <name evidence="4" type="ordered locus">Daes_2756</name>
</gene>
<dbReference type="OrthoDB" id="5456308at2"/>
<dbReference type="KEGG" id="das:Daes_2756"/>
<dbReference type="EMBL" id="CP002431">
    <property type="protein sequence ID" value="ADU63752.1"/>
    <property type="molecule type" value="Genomic_DNA"/>
</dbReference>